<feature type="transmembrane region" description="Helical" evidence="6">
    <location>
        <begin position="809"/>
        <end position="829"/>
    </location>
</feature>
<dbReference type="Pfam" id="PF08030">
    <property type="entry name" value="NAD_binding_6"/>
    <property type="match status" value="1"/>
</dbReference>
<dbReference type="InterPro" id="IPR050369">
    <property type="entry name" value="RBOH/FRE"/>
</dbReference>
<reference evidence="8 9" key="1">
    <citation type="journal article" date="2018" name="Mol. Plant">
        <title>The genome of Artemisia annua provides insight into the evolution of Asteraceae family and artemisinin biosynthesis.</title>
        <authorList>
            <person name="Shen Q."/>
            <person name="Zhang L."/>
            <person name="Liao Z."/>
            <person name="Wang S."/>
            <person name="Yan T."/>
            <person name="Shi P."/>
            <person name="Liu M."/>
            <person name="Fu X."/>
            <person name="Pan Q."/>
            <person name="Wang Y."/>
            <person name="Lv Z."/>
            <person name="Lu X."/>
            <person name="Zhang F."/>
            <person name="Jiang W."/>
            <person name="Ma Y."/>
            <person name="Chen M."/>
            <person name="Hao X."/>
            <person name="Li L."/>
            <person name="Tang Y."/>
            <person name="Lv G."/>
            <person name="Zhou Y."/>
            <person name="Sun X."/>
            <person name="Brodelius P.E."/>
            <person name="Rose J.K.C."/>
            <person name="Tang K."/>
        </authorList>
    </citation>
    <scope>NUCLEOTIDE SEQUENCE [LARGE SCALE GENOMIC DNA]</scope>
    <source>
        <strain evidence="9">cv. Huhao1</strain>
        <tissue evidence="8">Leaf</tissue>
    </source>
</reference>
<dbReference type="PANTHER" id="PTHR11972">
    <property type="entry name" value="NADPH OXIDASE"/>
    <property type="match status" value="1"/>
</dbReference>
<proteinExistence type="predicted"/>
<feature type="transmembrane region" description="Helical" evidence="6">
    <location>
        <begin position="919"/>
        <end position="945"/>
    </location>
</feature>
<feature type="transmembrane region" description="Helical" evidence="6">
    <location>
        <begin position="536"/>
        <end position="561"/>
    </location>
</feature>
<protein>
    <submittedName>
        <fullName evidence="8">Ferric reductase, NAD binding domain-containing protein</fullName>
    </submittedName>
</protein>
<evidence type="ECO:0000313" key="8">
    <source>
        <dbReference type="EMBL" id="PWA43904.1"/>
    </source>
</evidence>
<dbReference type="SUPFAM" id="SSF50249">
    <property type="entry name" value="Nucleic acid-binding proteins"/>
    <property type="match status" value="2"/>
</dbReference>
<dbReference type="InterPro" id="IPR017927">
    <property type="entry name" value="FAD-bd_FR_type"/>
</dbReference>
<dbReference type="InterPro" id="IPR012340">
    <property type="entry name" value="NA-bd_OB-fold"/>
</dbReference>
<evidence type="ECO:0000256" key="6">
    <source>
        <dbReference type="SAM" id="Phobius"/>
    </source>
</evidence>
<dbReference type="Pfam" id="PF02721">
    <property type="entry name" value="DUF223"/>
    <property type="match status" value="1"/>
</dbReference>
<dbReference type="InterPro" id="IPR017938">
    <property type="entry name" value="Riboflavin_synthase-like_b-brl"/>
</dbReference>
<dbReference type="InterPro" id="IPR013121">
    <property type="entry name" value="Fe_red_NAD-bd_6"/>
</dbReference>
<dbReference type="InterPro" id="IPR013112">
    <property type="entry name" value="FAD-bd_8"/>
</dbReference>
<dbReference type="SUPFAM" id="SSF52343">
    <property type="entry name" value="Ferredoxin reductase-like, C-terminal NADP-linked domain"/>
    <property type="match status" value="1"/>
</dbReference>
<dbReference type="SUPFAM" id="SSF63380">
    <property type="entry name" value="Riboflavin synthase domain-like"/>
    <property type="match status" value="1"/>
</dbReference>
<dbReference type="STRING" id="35608.A0A2U1L4L5"/>
<evidence type="ECO:0000256" key="5">
    <source>
        <dbReference type="ARBA" id="ARBA00023136"/>
    </source>
</evidence>
<dbReference type="PROSITE" id="PS51384">
    <property type="entry name" value="FAD_FR"/>
    <property type="match status" value="1"/>
</dbReference>
<accession>A0A2U1L4L5</accession>
<evidence type="ECO:0000313" key="9">
    <source>
        <dbReference type="Proteomes" id="UP000245207"/>
    </source>
</evidence>
<feature type="transmembrane region" description="Helical" evidence="6">
    <location>
        <begin position="957"/>
        <end position="982"/>
    </location>
</feature>
<dbReference type="AlphaFoldDB" id="A0A2U1L4L5"/>
<keyword evidence="2 6" id="KW-0812">Transmembrane</keyword>
<keyword evidence="3 6" id="KW-1133">Transmembrane helix</keyword>
<keyword evidence="9" id="KW-1185">Reference proteome</keyword>
<evidence type="ECO:0000256" key="4">
    <source>
        <dbReference type="ARBA" id="ARBA00023002"/>
    </source>
</evidence>
<feature type="transmembrane region" description="Helical" evidence="6">
    <location>
        <begin position="573"/>
        <end position="595"/>
    </location>
</feature>
<dbReference type="InterPro" id="IPR039261">
    <property type="entry name" value="FNR_nucleotide-bd"/>
</dbReference>
<dbReference type="GO" id="GO:0005886">
    <property type="term" value="C:plasma membrane"/>
    <property type="evidence" value="ECO:0007669"/>
    <property type="project" value="TreeGrafter"/>
</dbReference>
<evidence type="ECO:0000259" key="7">
    <source>
        <dbReference type="PROSITE" id="PS51384"/>
    </source>
</evidence>
<dbReference type="InterPro" id="IPR003871">
    <property type="entry name" value="RFA1B/D_OB_1st"/>
</dbReference>
<dbReference type="GO" id="GO:0000293">
    <property type="term" value="F:ferric-chelate reductase activity"/>
    <property type="evidence" value="ECO:0007669"/>
    <property type="project" value="TreeGrafter"/>
</dbReference>
<comment type="caution">
    <text evidence="8">The sequence shown here is derived from an EMBL/GenBank/DDBJ whole genome shotgun (WGS) entry which is preliminary data.</text>
</comment>
<dbReference type="OrthoDB" id="167398at2759"/>
<dbReference type="SFLD" id="SFLDS00052">
    <property type="entry name" value="Ferric_Reductase_Domain"/>
    <property type="match status" value="1"/>
</dbReference>
<comment type="subcellular location">
    <subcellularLocation>
        <location evidence="1">Membrane</location>
        <topology evidence="1">Multi-pass membrane protein</topology>
    </subcellularLocation>
</comment>
<dbReference type="Pfam" id="PF08022">
    <property type="entry name" value="FAD_binding_8"/>
    <property type="match status" value="1"/>
</dbReference>
<keyword evidence="5 6" id="KW-0472">Membrane</keyword>
<evidence type="ECO:0000256" key="1">
    <source>
        <dbReference type="ARBA" id="ARBA00004141"/>
    </source>
</evidence>
<evidence type="ECO:0000256" key="3">
    <source>
        <dbReference type="ARBA" id="ARBA00022989"/>
    </source>
</evidence>
<gene>
    <name evidence="8" type="ORF">CTI12_AA531360</name>
</gene>
<feature type="transmembrane region" description="Helical" evidence="6">
    <location>
        <begin position="472"/>
        <end position="505"/>
    </location>
</feature>
<name>A0A2U1L4L5_ARTAN</name>
<feature type="transmembrane region" description="Helical" evidence="6">
    <location>
        <begin position="665"/>
        <end position="682"/>
    </location>
</feature>
<dbReference type="PANTHER" id="PTHR11972:SF171">
    <property type="entry name" value="FERRIC-CHELATE REDUCTASE (NADH)"/>
    <property type="match status" value="1"/>
</dbReference>
<organism evidence="8 9">
    <name type="scientific">Artemisia annua</name>
    <name type="common">Sweet wormwood</name>
    <dbReference type="NCBI Taxonomy" id="35608"/>
    <lineage>
        <taxon>Eukaryota</taxon>
        <taxon>Viridiplantae</taxon>
        <taxon>Streptophyta</taxon>
        <taxon>Embryophyta</taxon>
        <taxon>Tracheophyta</taxon>
        <taxon>Spermatophyta</taxon>
        <taxon>Magnoliopsida</taxon>
        <taxon>eudicotyledons</taxon>
        <taxon>Gunneridae</taxon>
        <taxon>Pentapetalae</taxon>
        <taxon>asterids</taxon>
        <taxon>campanulids</taxon>
        <taxon>Asterales</taxon>
        <taxon>Asteraceae</taxon>
        <taxon>Asteroideae</taxon>
        <taxon>Anthemideae</taxon>
        <taxon>Artemisiinae</taxon>
        <taxon>Artemisia</taxon>
    </lineage>
</organism>
<feature type="transmembrane region" description="Helical" evidence="6">
    <location>
        <begin position="615"/>
        <end position="635"/>
    </location>
</feature>
<evidence type="ECO:0000256" key="2">
    <source>
        <dbReference type="ARBA" id="ARBA00022692"/>
    </source>
</evidence>
<dbReference type="Proteomes" id="UP000245207">
    <property type="component" value="Unassembled WGS sequence"/>
</dbReference>
<dbReference type="CDD" id="cd04480">
    <property type="entry name" value="RPA1_DBD_A_like"/>
    <property type="match status" value="1"/>
</dbReference>
<dbReference type="EMBL" id="PKPP01011576">
    <property type="protein sequence ID" value="PWA43904.1"/>
    <property type="molecule type" value="Genomic_DNA"/>
</dbReference>
<dbReference type="SFLD" id="SFLDG01168">
    <property type="entry name" value="Ferric_reductase_subgroup_(FRE"/>
    <property type="match status" value="1"/>
</dbReference>
<feature type="transmembrane region" description="Helical" evidence="6">
    <location>
        <begin position="433"/>
        <end position="451"/>
    </location>
</feature>
<dbReference type="InterPro" id="IPR013130">
    <property type="entry name" value="Fe3_Rdtase_TM_dom"/>
</dbReference>
<dbReference type="Gene3D" id="2.40.50.140">
    <property type="entry name" value="Nucleic acid-binding proteins"/>
    <property type="match status" value="2"/>
</dbReference>
<sequence length="1113" mass="125714">MSQVPYTELCDVDPMLDDITVIARCISTWHSHAKGKPNEPWSLDVVFMDPQGNRIQATIKRDAMSKFAGLLEEGACYRIRNFGVGENGGKYPLLPHKYKINFFKNTSLTRINRFDTNHNGFKFEPFLRFSTRCWTEEEAVDVIGTIVSIGNPKPFGSGQKLRTVILEDAEYKKKDGYDESSCKIGHYSPEKTVVTTESFFERSCKKTVGAIRDSDAETTLVVFAKIHKIHKEHGWHYLACRRCNVAVKEQAAKPNARFKVIVRVIDDTGSASLVLFDKMVHNLVDVSCAEILNKPSDLDMDGFPKQLNRMLGKKMLFKFLFSDYNITRNSHVYQVKAMSADLDLIAFFKKDFLSEEVGDDAVTPQSVASSSKPKLRYADIVPFDVDEADVVVGSNQESGHTSESGGEKRSLHDIVNFPIPDELYTMAGYNRTIFLYGGPIFIIAILGVLYLRISGEEEFQEKKRTKHATFRLWTFPVIVDGPFGIVTAAELIIILIVVVYLIWALSIYAIQNYSLIPYYEKQGKRNVMLKHTGLRFGSIGLICIAFLFLPVARGSILLRLINIPFEHATRYHIWLGHLTMTLFTLHGGCYVYSWYLENRVLTQMINWKNNSIANLPGIISLSAGLLMWVTSLPPVRRLNFELFFYTHQLYVVFIVFLAMHVGDRMFSVIAAGLFLYMLDRFLRFFQSRKTVDILSAKCLPSGTVELILAKPEALRYNALSWVFLQVRELSWLQWHPFSVSSSPLDGKYHVAVLIKVLGNWTKKLQGHILSAEDGQSDQDGLIQPNLKLNASVEGPYGHESPYHLMYENLILVAGGIGISPFLAVLSDILNRIKDSKPCMPRDVLIIWAVKTSEELPLLHSLDLNSLFPDTKLNLEIQTYVTQETQPPLEAGEVHNYVSSSDFSSPSRSGISTLAGTGSIMWAGTYMVVPTIGFIISLTLLNVFYINPHGVSYRWYKGLLVLICMVASVVIFGGLVIGLWHLWDRKTSMKEIARNEKNTDDVQCNDSTTHKGSSDESFVKSIKYGQRPDMKEIFGTMAKRWGNVDIGVIVCGPPTLRACVAKECRSKNFGRRSNNPVFHFNSHSFDLNLSSWSTKEGKKMEEIMLTGGEKTKWH</sequence>
<dbReference type="Gene3D" id="3.40.50.80">
    <property type="entry name" value="Nucleotide-binding domain of ferredoxin-NADP reductase (FNR) module"/>
    <property type="match status" value="2"/>
</dbReference>
<dbReference type="Pfam" id="PF01794">
    <property type="entry name" value="Ferric_reduct"/>
    <property type="match status" value="1"/>
</dbReference>
<keyword evidence="4" id="KW-0560">Oxidoreductase</keyword>
<feature type="domain" description="FAD-binding FR-type" evidence="7">
    <location>
        <begin position="686"/>
        <end position="802"/>
    </location>
</feature>
<dbReference type="CDD" id="cd06186">
    <property type="entry name" value="NOX_Duox_like_FAD_NADP"/>
    <property type="match status" value="1"/>
</dbReference>